<organism evidence="8 9">
    <name type="scientific">Mycena chlorophos</name>
    <name type="common">Agaric fungus</name>
    <name type="synonym">Agaricus chlorophos</name>
    <dbReference type="NCBI Taxonomy" id="658473"/>
    <lineage>
        <taxon>Eukaryota</taxon>
        <taxon>Fungi</taxon>
        <taxon>Dikarya</taxon>
        <taxon>Basidiomycota</taxon>
        <taxon>Agaricomycotina</taxon>
        <taxon>Agaricomycetes</taxon>
        <taxon>Agaricomycetidae</taxon>
        <taxon>Agaricales</taxon>
        <taxon>Marasmiineae</taxon>
        <taxon>Mycenaceae</taxon>
        <taxon>Mycena</taxon>
    </lineage>
</organism>
<evidence type="ECO:0000256" key="1">
    <source>
        <dbReference type="ARBA" id="ARBA00004141"/>
    </source>
</evidence>
<feature type="transmembrane region" description="Helical" evidence="6">
    <location>
        <begin position="284"/>
        <end position="306"/>
    </location>
</feature>
<evidence type="ECO:0000313" key="8">
    <source>
        <dbReference type="EMBL" id="GAT50319.1"/>
    </source>
</evidence>
<feature type="transmembrane region" description="Helical" evidence="6">
    <location>
        <begin position="184"/>
        <end position="210"/>
    </location>
</feature>
<evidence type="ECO:0000259" key="7">
    <source>
        <dbReference type="PROSITE" id="PS50850"/>
    </source>
</evidence>
<feature type="transmembrane region" description="Helical" evidence="6">
    <location>
        <begin position="58"/>
        <end position="76"/>
    </location>
</feature>
<feature type="transmembrane region" description="Helical" evidence="6">
    <location>
        <begin position="126"/>
        <end position="144"/>
    </location>
</feature>
<evidence type="ECO:0000256" key="4">
    <source>
        <dbReference type="ARBA" id="ARBA00023136"/>
    </source>
</evidence>
<feature type="region of interest" description="Disordered" evidence="5">
    <location>
        <begin position="8"/>
        <end position="47"/>
    </location>
</feature>
<proteinExistence type="predicted"/>
<dbReference type="PANTHER" id="PTHR23502:SF181">
    <property type="entry name" value="MAJOR FACILITATOR SUPERFAMILY (MFS) PROFILE DOMAIN-CONTAINING PROTEIN"/>
    <property type="match status" value="1"/>
</dbReference>
<evidence type="ECO:0000256" key="5">
    <source>
        <dbReference type="SAM" id="MobiDB-lite"/>
    </source>
</evidence>
<keyword evidence="2 6" id="KW-0812">Transmembrane</keyword>
<feature type="compositionally biased region" description="Basic and acidic residues" evidence="5">
    <location>
        <begin position="15"/>
        <end position="35"/>
    </location>
</feature>
<feature type="domain" description="Major facilitator superfamily (MFS) profile" evidence="7">
    <location>
        <begin position="60"/>
        <end position="490"/>
    </location>
</feature>
<evidence type="ECO:0000313" key="9">
    <source>
        <dbReference type="Proteomes" id="UP000815677"/>
    </source>
</evidence>
<accession>A0ABQ0LIE5</accession>
<feature type="transmembrane region" description="Helical" evidence="6">
    <location>
        <begin position="367"/>
        <end position="386"/>
    </location>
</feature>
<dbReference type="Pfam" id="PF07690">
    <property type="entry name" value="MFS_1"/>
    <property type="match status" value="1"/>
</dbReference>
<keyword evidence="3 6" id="KW-1133">Transmembrane helix</keyword>
<evidence type="ECO:0000256" key="6">
    <source>
        <dbReference type="SAM" id="Phobius"/>
    </source>
</evidence>
<dbReference type="EMBL" id="DF846370">
    <property type="protein sequence ID" value="GAT50319.1"/>
    <property type="molecule type" value="Genomic_DNA"/>
</dbReference>
<sequence length="894" mass="98133">MDSQVVALEKGSISAEEHAVRDESPEPALKLDKHGLPLIPQPSDDPEDPLNWSPSQKYLIVAVAALVSFSGLFSLACMNPAYAQVGLALHVTAIEASYIGTIGIAAAGLGSFLWAPLSNVYGRRPILLISQLIGIAASFGSAYANTWGNIVLARFFVGFMVSSGSVVCFAVVSDLFCLHERGKMVGIITVALINGPHIASLPGGFIAQFVSWRWTLLLPAIVTTVCWVLILLFIPETLYIRVDGQTSFSAEKPSRMRLTGPGGPGPKRSLKLIDFARPFQMLQYVPVVFLALFAAVAFTLGSVMPAQTVSALFRVYYGWGSARTGVALSVSTTIGGVLGEVVSGPVIDKLLERSRKREGRVRPEVRLHGMWPAAILLPGGLLMFGFCIANHELKHSYVGAAVGMAITCFSVQVVTTPTIAYCVDCYKPQAAEVVQLLNFARQEISFTVGFWSIQFGDKVGFQFSGLTSWQHGDEAALQEAVSDSSHSPSSTMATPRAVALYSPPAPHARPVSMFNHCNNVTINGGTFILSAPEINDEDSDEDFRRIRLGDINLLKLIHEVALVDDAVTRQKEDSPGRAIIGVRKTYHAKIFPSSELFTVMSYEGLTSEVQRMMASAVMSPRRPDFLQLLGFSRSKRMNALVYHNNLIPVHEAVNSCTTYLNSKLLKLQLAIQFLVSEKHSRFAAAHIMQSMPGFHWDHGNYEEVIDAAPWEALIWKSDEWLSLSTQQICVDLGREEFQGPSRYLVDTAWRLYLRAPLPADLSRLLETWRLSEAESDVLARLSLQSLLRVFENNIALAHISENTELQLATVYTAISGKGLGCELENPVKTIRILKTGVRDYEIDGYNAGDWIRFPHIVDNGPSEETAYTLGNAKLEDEEAMTSNFCKEVEDLTIL</sequence>
<dbReference type="InterPro" id="IPR020846">
    <property type="entry name" value="MFS_dom"/>
</dbReference>
<dbReference type="InterPro" id="IPR011701">
    <property type="entry name" value="MFS"/>
</dbReference>
<gene>
    <name evidence="8" type="ORF">MCHLO_07572</name>
</gene>
<feature type="transmembrane region" description="Helical" evidence="6">
    <location>
        <begin position="216"/>
        <end position="234"/>
    </location>
</feature>
<dbReference type="PANTHER" id="PTHR23502">
    <property type="entry name" value="MAJOR FACILITATOR SUPERFAMILY"/>
    <property type="match status" value="1"/>
</dbReference>
<keyword evidence="4 6" id="KW-0472">Membrane</keyword>
<name>A0ABQ0LIE5_MYCCL</name>
<dbReference type="Gene3D" id="1.20.1250.20">
    <property type="entry name" value="MFS general substrate transporter like domains"/>
    <property type="match status" value="1"/>
</dbReference>
<dbReference type="PROSITE" id="PS50850">
    <property type="entry name" value="MFS"/>
    <property type="match status" value="1"/>
</dbReference>
<protein>
    <submittedName>
        <fullName evidence="8">MFS general substrate transporter</fullName>
    </submittedName>
</protein>
<reference evidence="8" key="1">
    <citation type="submission" date="2014-09" db="EMBL/GenBank/DDBJ databases">
        <title>Genome sequence of the luminous mushroom Mycena chlorophos for searching fungal bioluminescence genes.</title>
        <authorList>
            <person name="Tanaka Y."/>
            <person name="Kasuga D."/>
            <person name="Oba Y."/>
            <person name="Hase S."/>
            <person name="Sato K."/>
            <person name="Oba Y."/>
            <person name="Sakakibara Y."/>
        </authorList>
    </citation>
    <scope>NUCLEOTIDE SEQUENCE</scope>
</reference>
<evidence type="ECO:0000256" key="3">
    <source>
        <dbReference type="ARBA" id="ARBA00022989"/>
    </source>
</evidence>
<feature type="transmembrane region" description="Helical" evidence="6">
    <location>
        <begin position="326"/>
        <end position="347"/>
    </location>
</feature>
<dbReference type="InterPro" id="IPR036259">
    <property type="entry name" value="MFS_trans_sf"/>
</dbReference>
<dbReference type="Proteomes" id="UP000815677">
    <property type="component" value="Unassembled WGS sequence"/>
</dbReference>
<feature type="transmembrane region" description="Helical" evidence="6">
    <location>
        <begin position="150"/>
        <end position="172"/>
    </location>
</feature>
<comment type="subcellular location">
    <subcellularLocation>
        <location evidence="1">Membrane</location>
        <topology evidence="1">Multi-pass membrane protein</topology>
    </subcellularLocation>
</comment>
<evidence type="ECO:0000256" key="2">
    <source>
        <dbReference type="ARBA" id="ARBA00022692"/>
    </source>
</evidence>
<dbReference type="SUPFAM" id="SSF103473">
    <property type="entry name" value="MFS general substrate transporter"/>
    <property type="match status" value="1"/>
</dbReference>
<keyword evidence="9" id="KW-1185">Reference proteome</keyword>
<feature type="transmembrane region" description="Helical" evidence="6">
    <location>
        <begin position="96"/>
        <end position="114"/>
    </location>
</feature>